<dbReference type="EMBL" id="JAHSTS010000002">
    <property type="protein sequence ID" value="MBV4458944.1"/>
    <property type="molecule type" value="Genomic_DNA"/>
</dbReference>
<protein>
    <recommendedName>
        <fullName evidence="3">Bulb-type lectin domain-containing protein</fullName>
    </recommendedName>
</protein>
<evidence type="ECO:0000313" key="2">
    <source>
        <dbReference type="Proteomes" id="UP000765224"/>
    </source>
</evidence>
<reference evidence="1 2" key="1">
    <citation type="submission" date="2021-06" db="EMBL/GenBank/DDBJ databases">
        <title>Updating the genus Pseudomonas: Description of 43 new species and partition of the Pseudomonas putida group.</title>
        <authorList>
            <person name="Girard L."/>
            <person name="Lood C."/>
            <person name="Vandamme P."/>
            <person name="Rokni-Zadeh H."/>
            <person name="Van Noort V."/>
            <person name="Hofte M."/>
            <person name="Lavigne R."/>
            <person name="De Mot R."/>
        </authorList>
    </citation>
    <scope>NUCLEOTIDE SEQUENCE [LARGE SCALE GENOMIC DNA]</scope>
    <source>
        <strain evidence="1 2">COR58</strain>
    </source>
</reference>
<evidence type="ECO:0008006" key="3">
    <source>
        <dbReference type="Google" id="ProtNLM"/>
    </source>
</evidence>
<proteinExistence type="predicted"/>
<organism evidence="1 2">
    <name type="scientific">Pseudomonas ekonensis</name>
    <dbReference type="NCBI Taxonomy" id="2842353"/>
    <lineage>
        <taxon>Bacteria</taxon>
        <taxon>Pseudomonadati</taxon>
        <taxon>Pseudomonadota</taxon>
        <taxon>Gammaproteobacteria</taxon>
        <taxon>Pseudomonadales</taxon>
        <taxon>Pseudomonadaceae</taxon>
        <taxon>Pseudomonas</taxon>
    </lineage>
</organism>
<dbReference type="Proteomes" id="UP000765224">
    <property type="component" value="Unassembled WGS sequence"/>
</dbReference>
<comment type="caution">
    <text evidence="1">The sequence shown here is derived from an EMBL/GenBank/DDBJ whole genome shotgun (WGS) entry which is preliminary data.</text>
</comment>
<evidence type="ECO:0000313" key="1">
    <source>
        <dbReference type="EMBL" id="MBV4458944.1"/>
    </source>
</evidence>
<name>A0ABS6PFG3_9PSED</name>
<sequence>MTPPTLAPPGASELLHTVDVQAIDPWFPTTVMLTAGERYFFRAWGEWFDWGTRHSANGEPQPKLSLFLPLIRCKAPGATWFTLIGAIDKNGDSFFPIGDGQRWPDGWVAPASGQLRCFANDVRIMYFNNTGAVTLQVWR</sequence>
<gene>
    <name evidence="1" type="ORF">KVG96_13365</name>
</gene>
<accession>A0ABS6PFG3</accession>
<dbReference type="RefSeq" id="WP_217892568.1">
    <property type="nucleotide sequence ID" value="NZ_JAHSTS010000002.1"/>
</dbReference>
<keyword evidence="2" id="KW-1185">Reference proteome</keyword>